<accession>A0A835HIR5</accession>
<sequence length="110" mass="12254">MDGGLGNTTCYQAECTAIVEGVESDSLAAVTAANSLSMQWELLNRWKLCSRACSSLRVDHTWREANQPADIIAKRASWLVNNELSYFVTVDPHGYINGRCLMVCICDMYE</sequence>
<dbReference type="InterPro" id="IPR012337">
    <property type="entry name" value="RNaseH-like_sf"/>
</dbReference>
<protein>
    <recommendedName>
        <fullName evidence="3">RNase H type-1 domain-containing protein</fullName>
    </recommendedName>
</protein>
<name>A0A835HIR5_9MAGN</name>
<dbReference type="EMBL" id="JADFTS010000006">
    <property type="protein sequence ID" value="KAF9600045.1"/>
    <property type="molecule type" value="Genomic_DNA"/>
</dbReference>
<dbReference type="OrthoDB" id="1938131at2759"/>
<evidence type="ECO:0000313" key="1">
    <source>
        <dbReference type="EMBL" id="KAF9600045.1"/>
    </source>
</evidence>
<proteinExistence type="predicted"/>
<dbReference type="AlphaFoldDB" id="A0A835HIR5"/>
<organism evidence="1 2">
    <name type="scientific">Coptis chinensis</name>
    <dbReference type="NCBI Taxonomy" id="261450"/>
    <lineage>
        <taxon>Eukaryota</taxon>
        <taxon>Viridiplantae</taxon>
        <taxon>Streptophyta</taxon>
        <taxon>Embryophyta</taxon>
        <taxon>Tracheophyta</taxon>
        <taxon>Spermatophyta</taxon>
        <taxon>Magnoliopsida</taxon>
        <taxon>Ranunculales</taxon>
        <taxon>Ranunculaceae</taxon>
        <taxon>Coptidoideae</taxon>
        <taxon>Coptis</taxon>
    </lineage>
</organism>
<comment type="caution">
    <text evidence="1">The sequence shown here is derived from an EMBL/GenBank/DDBJ whole genome shotgun (WGS) entry which is preliminary data.</text>
</comment>
<keyword evidence="2" id="KW-1185">Reference proteome</keyword>
<evidence type="ECO:0008006" key="3">
    <source>
        <dbReference type="Google" id="ProtNLM"/>
    </source>
</evidence>
<evidence type="ECO:0000313" key="2">
    <source>
        <dbReference type="Proteomes" id="UP000631114"/>
    </source>
</evidence>
<dbReference type="Proteomes" id="UP000631114">
    <property type="component" value="Unassembled WGS sequence"/>
</dbReference>
<dbReference type="SUPFAM" id="SSF53098">
    <property type="entry name" value="Ribonuclease H-like"/>
    <property type="match status" value="1"/>
</dbReference>
<reference evidence="1 2" key="1">
    <citation type="submission" date="2020-10" db="EMBL/GenBank/DDBJ databases">
        <title>The Coptis chinensis genome and diversification of protoberbering-type alkaloids.</title>
        <authorList>
            <person name="Wang B."/>
            <person name="Shu S."/>
            <person name="Song C."/>
            <person name="Liu Y."/>
        </authorList>
    </citation>
    <scope>NUCLEOTIDE SEQUENCE [LARGE SCALE GENOMIC DNA]</scope>
    <source>
        <strain evidence="1">HL-2020</strain>
        <tissue evidence="1">Leaf</tissue>
    </source>
</reference>
<gene>
    <name evidence="1" type="ORF">IFM89_002518</name>
</gene>